<dbReference type="OrthoDB" id="2392202at2759"/>
<dbReference type="GO" id="GO:0004525">
    <property type="term" value="F:ribonuclease III activity"/>
    <property type="evidence" value="ECO:0007669"/>
    <property type="project" value="InterPro"/>
</dbReference>
<dbReference type="STRING" id="1344418.A0A1D2VPM5"/>
<sequence>MESNNANIIDPARKRKLANSDPGTKKTKIDQQNSLNIISSDYTQLLKLQHSVKGLKSGLDNIIKFSPSPSEIENFLSDPGSVVDKKWLLLQKPIFKLSSQLKELYLQGKLGIFDDIIQFNNDTVLKGNNSSIGQTKSDTPKLNFEYDFTYKEPFQSSKKSLVSTSGYSNQNKSWPPTLPEIEDRSIYIEAFTHASVKGIVNNQRLEFLGDSYLNNFVTVMLFENFPNLDEGNLSKLRAKVVCNNSLLTFAEIYGFDKKLQCSVGTNFSTGGKKIISDCFEAYVGGLVQDSIRKNRNLNFVFAWLKELFTPTIKEYISSEFGSMQDKNTTKDETNNNEQQPKEVLYALLGSKFAKPEYFTVKKSDLSSTVECRYLGEVLGTGVAGNLKKAGQNAAADSLKNKSRIEFYSQKRETLLAKYDAEKERLGGDTSSIPNPYLVYLKDSESTPKLFEKPYEIPPIQKIPIDFGAKDRLHVLLSRNKKPLPRYAIERLNMLNVRVTLFYLNFPICYAIDTNKQKAGHRIAMYILQSKEVLTAMGIENP</sequence>
<keyword evidence="2" id="KW-0255">Endonuclease</keyword>
<dbReference type="EMBL" id="KV454475">
    <property type="protein sequence ID" value="ODV63556.1"/>
    <property type="molecule type" value="Genomic_DNA"/>
</dbReference>
<keyword evidence="7" id="KW-1185">Reference proteome</keyword>
<dbReference type="CDD" id="cd00593">
    <property type="entry name" value="RIBOc"/>
    <property type="match status" value="1"/>
</dbReference>
<evidence type="ECO:0000256" key="2">
    <source>
        <dbReference type="ARBA" id="ARBA00022759"/>
    </source>
</evidence>
<dbReference type="GeneID" id="30963735"/>
<dbReference type="RefSeq" id="XP_020049863.1">
    <property type="nucleotide sequence ID" value="XM_020190099.1"/>
</dbReference>
<dbReference type="SUPFAM" id="SSF54768">
    <property type="entry name" value="dsRNA-binding domain-like"/>
    <property type="match status" value="1"/>
</dbReference>
<dbReference type="SUPFAM" id="SSF69065">
    <property type="entry name" value="RNase III domain-like"/>
    <property type="match status" value="1"/>
</dbReference>
<dbReference type="GO" id="GO:0034475">
    <property type="term" value="P:U4 snRNA 3'-end processing"/>
    <property type="evidence" value="ECO:0007669"/>
    <property type="project" value="TreeGrafter"/>
</dbReference>
<keyword evidence="1" id="KW-0540">Nuclease</keyword>
<dbReference type="GO" id="GO:0006369">
    <property type="term" value="P:termination of RNA polymerase II transcription"/>
    <property type="evidence" value="ECO:0007669"/>
    <property type="project" value="TreeGrafter"/>
</dbReference>
<dbReference type="InterPro" id="IPR036389">
    <property type="entry name" value="RNase_III_sf"/>
</dbReference>
<proteinExistence type="predicted"/>
<dbReference type="PROSITE" id="PS00517">
    <property type="entry name" value="RNASE_3_1"/>
    <property type="match status" value="1"/>
</dbReference>
<accession>A0A1D2VPM5</accession>
<feature type="domain" description="RNase III" evidence="5">
    <location>
        <begin position="158"/>
        <end position="291"/>
    </location>
</feature>
<dbReference type="Proteomes" id="UP000095038">
    <property type="component" value="Unassembled WGS sequence"/>
</dbReference>
<dbReference type="FunCoup" id="A0A1D2VPM5">
    <property type="interactions" value="272"/>
</dbReference>
<dbReference type="SMART" id="SM00535">
    <property type="entry name" value="RIBOc"/>
    <property type="match status" value="1"/>
</dbReference>
<dbReference type="InterPro" id="IPR044449">
    <property type="entry name" value="Rnt1/Pac1_DSRM_fungi"/>
</dbReference>
<evidence type="ECO:0000256" key="4">
    <source>
        <dbReference type="ARBA" id="ARBA00022884"/>
    </source>
</evidence>
<keyword evidence="3" id="KW-0378">Hydrolase</keyword>
<evidence type="ECO:0000256" key="1">
    <source>
        <dbReference type="ARBA" id="ARBA00022722"/>
    </source>
</evidence>
<dbReference type="Pfam" id="PF00636">
    <property type="entry name" value="Ribonuclease_3"/>
    <property type="match status" value="1"/>
</dbReference>
<evidence type="ECO:0000256" key="3">
    <source>
        <dbReference type="ARBA" id="ARBA00022801"/>
    </source>
</evidence>
<dbReference type="AlphaFoldDB" id="A0A1D2VPM5"/>
<dbReference type="GO" id="GO:0005654">
    <property type="term" value="C:nucleoplasm"/>
    <property type="evidence" value="ECO:0007669"/>
    <property type="project" value="TreeGrafter"/>
</dbReference>
<organism evidence="6 7">
    <name type="scientific">Ascoidea rubescens DSM 1968</name>
    <dbReference type="NCBI Taxonomy" id="1344418"/>
    <lineage>
        <taxon>Eukaryota</taxon>
        <taxon>Fungi</taxon>
        <taxon>Dikarya</taxon>
        <taxon>Ascomycota</taxon>
        <taxon>Saccharomycotina</taxon>
        <taxon>Saccharomycetes</taxon>
        <taxon>Ascoideaceae</taxon>
        <taxon>Ascoidea</taxon>
    </lineage>
</organism>
<gene>
    <name evidence="6" type="ORF">ASCRUDRAFT_29209</name>
</gene>
<dbReference type="PANTHER" id="PTHR11207:SF0">
    <property type="entry name" value="RIBONUCLEASE 3"/>
    <property type="match status" value="1"/>
</dbReference>
<dbReference type="InterPro" id="IPR040540">
    <property type="entry name" value="RNase_3_N"/>
</dbReference>
<name>A0A1D2VPM5_9ASCO</name>
<evidence type="ECO:0000313" key="7">
    <source>
        <dbReference type="Proteomes" id="UP000095038"/>
    </source>
</evidence>
<evidence type="ECO:0000259" key="5">
    <source>
        <dbReference type="PROSITE" id="PS50142"/>
    </source>
</evidence>
<reference evidence="7" key="1">
    <citation type="submission" date="2016-05" db="EMBL/GenBank/DDBJ databases">
        <title>Comparative genomics of biotechnologically important yeasts.</title>
        <authorList>
            <consortium name="DOE Joint Genome Institute"/>
            <person name="Riley R."/>
            <person name="Haridas S."/>
            <person name="Wolfe K.H."/>
            <person name="Lopes M.R."/>
            <person name="Hittinger C.T."/>
            <person name="Goker M."/>
            <person name="Salamov A."/>
            <person name="Wisecaver J."/>
            <person name="Long T.M."/>
            <person name="Aerts A.L."/>
            <person name="Barry K."/>
            <person name="Choi C."/>
            <person name="Clum A."/>
            <person name="Coughlan A.Y."/>
            <person name="Deshpande S."/>
            <person name="Douglass A.P."/>
            <person name="Hanson S.J."/>
            <person name="Klenk H.-P."/>
            <person name="Labutti K."/>
            <person name="Lapidus A."/>
            <person name="Lindquist E."/>
            <person name="Lipzen A."/>
            <person name="Meier-Kolthoff J.P."/>
            <person name="Ohm R.A."/>
            <person name="Otillar R.P."/>
            <person name="Pangilinan J."/>
            <person name="Peng Y."/>
            <person name="Rokas A."/>
            <person name="Rosa C.A."/>
            <person name="Scheuner C."/>
            <person name="Sibirny A.A."/>
            <person name="Slot J.C."/>
            <person name="Stielow J.B."/>
            <person name="Sun H."/>
            <person name="Kurtzman C.P."/>
            <person name="Blackwell M."/>
            <person name="Grigoriev I.V."/>
            <person name="Jeffries T.W."/>
        </authorList>
    </citation>
    <scope>NUCLEOTIDE SEQUENCE [LARGE SCALE GENOMIC DNA]</scope>
    <source>
        <strain evidence="7">DSM 1968</strain>
    </source>
</reference>
<protein>
    <recommendedName>
        <fullName evidence="5">RNase III domain-containing protein</fullName>
    </recommendedName>
</protein>
<dbReference type="Pfam" id="PF18497">
    <property type="entry name" value="RNase_3_N"/>
    <property type="match status" value="1"/>
</dbReference>
<dbReference type="InterPro" id="IPR014720">
    <property type="entry name" value="dsRBD_dom"/>
</dbReference>
<dbReference type="CDD" id="cd19876">
    <property type="entry name" value="DSRM_RNT1p-like"/>
    <property type="match status" value="1"/>
</dbReference>
<dbReference type="PANTHER" id="PTHR11207">
    <property type="entry name" value="RIBONUCLEASE III"/>
    <property type="match status" value="1"/>
</dbReference>
<evidence type="ECO:0000313" key="6">
    <source>
        <dbReference type="EMBL" id="ODV63556.1"/>
    </source>
</evidence>
<dbReference type="GO" id="GO:0006364">
    <property type="term" value="P:rRNA processing"/>
    <property type="evidence" value="ECO:0007669"/>
    <property type="project" value="InterPro"/>
</dbReference>
<dbReference type="Gene3D" id="1.10.1520.10">
    <property type="entry name" value="Ribonuclease III domain"/>
    <property type="match status" value="1"/>
</dbReference>
<dbReference type="GO" id="GO:0003725">
    <property type="term" value="F:double-stranded RNA binding"/>
    <property type="evidence" value="ECO:0007669"/>
    <property type="project" value="InterPro"/>
</dbReference>
<keyword evidence="4" id="KW-0694">RNA-binding</keyword>
<dbReference type="SMART" id="SM00358">
    <property type="entry name" value="DSRM"/>
    <property type="match status" value="2"/>
</dbReference>
<dbReference type="InParanoid" id="A0A1D2VPM5"/>
<dbReference type="Gene3D" id="3.30.160.20">
    <property type="match status" value="1"/>
</dbReference>
<dbReference type="PROSITE" id="PS50142">
    <property type="entry name" value="RNASE_3_2"/>
    <property type="match status" value="1"/>
</dbReference>
<dbReference type="Pfam" id="PF00035">
    <property type="entry name" value="dsrm"/>
    <property type="match status" value="1"/>
</dbReference>
<dbReference type="InterPro" id="IPR000999">
    <property type="entry name" value="RNase_III_dom"/>
</dbReference>